<dbReference type="OrthoDB" id="10578564at2759"/>
<keyword evidence="2" id="KW-1185">Reference proteome</keyword>
<reference evidence="1 2" key="1">
    <citation type="submission" date="2020-02" db="EMBL/GenBank/DDBJ databases">
        <authorList>
            <person name="Ma Q."/>
            <person name="Huang Y."/>
            <person name="Song X."/>
            <person name="Pei D."/>
        </authorList>
    </citation>
    <scope>NUCLEOTIDE SEQUENCE [LARGE SCALE GENOMIC DNA]</scope>
    <source>
        <strain evidence="1">Sxm20200214</strain>
        <tissue evidence="1">Leaf</tissue>
    </source>
</reference>
<dbReference type="PANTHER" id="PTHR36308:SF1">
    <property type="entry name" value="DENTIN SIALOPHOSPHOPROTEIN-RELATED"/>
    <property type="match status" value="1"/>
</dbReference>
<evidence type="ECO:0000313" key="2">
    <source>
        <dbReference type="Proteomes" id="UP000886595"/>
    </source>
</evidence>
<organism evidence="1 2">
    <name type="scientific">Brassica carinata</name>
    <name type="common">Ethiopian mustard</name>
    <name type="synonym">Abyssinian cabbage</name>
    <dbReference type="NCBI Taxonomy" id="52824"/>
    <lineage>
        <taxon>Eukaryota</taxon>
        <taxon>Viridiplantae</taxon>
        <taxon>Streptophyta</taxon>
        <taxon>Embryophyta</taxon>
        <taxon>Tracheophyta</taxon>
        <taxon>Spermatophyta</taxon>
        <taxon>Magnoliopsida</taxon>
        <taxon>eudicotyledons</taxon>
        <taxon>Gunneridae</taxon>
        <taxon>Pentapetalae</taxon>
        <taxon>rosids</taxon>
        <taxon>malvids</taxon>
        <taxon>Brassicales</taxon>
        <taxon>Brassicaceae</taxon>
        <taxon>Brassiceae</taxon>
        <taxon>Brassica</taxon>
    </lineage>
</organism>
<dbReference type="PANTHER" id="PTHR36308">
    <property type="entry name" value="DENTIN SIALOPHOSPHOPROTEIN-RELATED"/>
    <property type="match status" value="1"/>
</dbReference>
<gene>
    <name evidence="1" type="ORF">Bca52824_019302</name>
</gene>
<protein>
    <submittedName>
        <fullName evidence="1">Uncharacterized protein</fullName>
    </submittedName>
</protein>
<evidence type="ECO:0000313" key="1">
    <source>
        <dbReference type="EMBL" id="KAG2316180.1"/>
    </source>
</evidence>
<dbReference type="Proteomes" id="UP000886595">
    <property type="component" value="Unassembled WGS sequence"/>
</dbReference>
<dbReference type="EMBL" id="JAAMPC010000004">
    <property type="protein sequence ID" value="KAG2316180.1"/>
    <property type="molecule type" value="Genomic_DNA"/>
</dbReference>
<sequence>MQFLTFYTSTSGQSRRNAAEIAFSTSVYKRVLSAPDPIKLTFTSAYKRFLSSLDLDGLEMVETLKETNGSSRGAKAHVVEGIVLSEYNGQQDKKH</sequence>
<proteinExistence type="predicted"/>
<name>A0A8X8AYE1_BRACI</name>
<dbReference type="AlphaFoldDB" id="A0A8X8AYE1"/>
<accession>A0A8X8AYE1</accession>
<comment type="caution">
    <text evidence="1">The sequence shown here is derived from an EMBL/GenBank/DDBJ whole genome shotgun (WGS) entry which is preliminary data.</text>
</comment>